<feature type="non-terminal residue" evidence="1">
    <location>
        <position position="1"/>
    </location>
</feature>
<dbReference type="AlphaFoldDB" id="A0A371FAZ3"/>
<protein>
    <submittedName>
        <fullName evidence="1">Uncharacterized protein</fullName>
    </submittedName>
</protein>
<keyword evidence="2" id="KW-1185">Reference proteome</keyword>
<gene>
    <name evidence="1" type="ORF">CR513_44671</name>
</gene>
<dbReference type="Proteomes" id="UP000257109">
    <property type="component" value="Unassembled WGS sequence"/>
</dbReference>
<organism evidence="1 2">
    <name type="scientific">Mucuna pruriens</name>
    <name type="common">Velvet bean</name>
    <name type="synonym">Dolichos pruriens</name>
    <dbReference type="NCBI Taxonomy" id="157652"/>
    <lineage>
        <taxon>Eukaryota</taxon>
        <taxon>Viridiplantae</taxon>
        <taxon>Streptophyta</taxon>
        <taxon>Embryophyta</taxon>
        <taxon>Tracheophyta</taxon>
        <taxon>Spermatophyta</taxon>
        <taxon>Magnoliopsida</taxon>
        <taxon>eudicotyledons</taxon>
        <taxon>Gunneridae</taxon>
        <taxon>Pentapetalae</taxon>
        <taxon>rosids</taxon>
        <taxon>fabids</taxon>
        <taxon>Fabales</taxon>
        <taxon>Fabaceae</taxon>
        <taxon>Papilionoideae</taxon>
        <taxon>50 kb inversion clade</taxon>
        <taxon>NPAAA clade</taxon>
        <taxon>indigoferoid/millettioid clade</taxon>
        <taxon>Phaseoleae</taxon>
        <taxon>Mucuna</taxon>
    </lineage>
</organism>
<dbReference type="EMBL" id="QJKJ01009837">
    <property type="protein sequence ID" value="RDX75445.1"/>
    <property type="molecule type" value="Genomic_DNA"/>
</dbReference>
<evidence type="ECO:0000313" key="1">
    <source>
        <dbReference type="EMBL" id="RDX75445.1"/>
    </source>
</evidence>
<reference evidence="1" key="1">
    <citation type="submission" date="2018-05" db="EMBL/GenBank/DDBJ databases">
        <title>Draft genome of Mucuna pruriens seed.</title>
        <authorList>
            <person name="Nnadi N.E."/>
            <person name="Vos R."/>
            <person name="Hasami M.H."/>
            <person name="Devisetty U.K."/>
            <person name="Aguiy J.C."/>
        </authorList>
    </citation>
    <scope>NUCLEOTIDE SEQUENCE [LARGE SCALE GENOMIC DNA]</scope>
    <source>
        <strain evidence="1">JCA_2017</strain>
    </source>
</reference>
<dbReference type="Gene3D" id="3.30.70.270">
    <property type="match status" value="1"/>
</dbReference>
<evidence type="ECO:0000313" key="2">
    <source>
        <dbReference type="Proteomes" id="UP000257109"/>
    </source>
</evidence>
<comment type="caution">
    <text evidence="1">The sequence shown here is derived from an EMBL/GenBank/DDBJ whole genome shotgun (WGS) entry which is preliminary data.</text>
</comment>
<proteinExistence type="predicted"/>
<dbReference type="OrthoDB" id="101614at2759"/>
<accession>A0A371FAZ3</accession>
<sequence length="94" mass="10768">MSFELKNIGATYQRVMVSLFHDMMHKEIEVYVDDMTSKPRPRLLWAWFGHMHNGITISVHSVYPAGGYICISSRRLSPTLYLGFYSAKTNLGVP</sequence>
<dbReference type="InterPro" id="IPR043128">
    <property type="entry name" value="Rev_trsase/Diguanyl_cyclase"/>
</dbReference>
<name>A0A371FAZ3_MUCPR</name>